<keyword evidence="3" id="KW-0547">Nucleotide-binding</keyword>
<dbReference type="GO" id="GO:0043633">
    <property type="term" value="P:polyadenylation-dependent RNA catabolic process"/>
    <property type="evidence" value="ECO:0007669"/>
    <property type="project" value="InterPro"/>
</dbReference>
<comment type="similarity">
    <text evidence="7">Belongs to the tRNA nucleotidyltransferase/poly(A) polymerase family.</text>
</comment>
<dbReference type="Gene3D" id="3.30.460.10">
    <property type="entry name" value="Beta Polymerase, domain 2"/>
    <property type="match status" value="1"/>
</dbReference>
<dbReference type="GO" id="GO:0005524">
    <property type="term" value="F:ATP binding"/>
    <property type="evidence" value="ECO:0007669"/>
    <property type="project" value="UniProtKB-KW"/>
</dbReference>
<dbReference type="SUPFAM" id="SSF81891">
    <property type="entry name" value="Poly A polymerase C-terminal region-like"/>
    <property type="match status" value="1"/>
</dbReference>
<keyword evidence="2 7" id="KW-0808">Transferase</keyword>
<reference evidence="11 12" key="1">
    <citation type="submission" date="2019-02" db="EMBL/GenBank/DDBJ databases">
        <title>Prokaryotic population dynamics and viral predation in marine succession experiment using metagenomics: the confinement effect.</title>
        <authorList>
            <person name="Haro-Moreno J.M."/>
            <person name="Rodriguez-Valera F."/>
            <person name="Lopez-Perez M."/>
        </authorList>
    </citation>
    <scope>NUCLEOTIDE SEQUENCE [LARGE SCALE GENOMIC DNA]</scope>
    <source>
        <strain evidence="11">MED-G169</strain>
    </source>
</reference>
<comment type="caution">
    <text evidence="11">The sequence shown here is derived from an EMBL/GenBank/DDBJ whole genome shotgun (WGS) entry which is preliminary data.</text>
</comment>
<dbReference type="InterPro" id="IPR025866">
    <property type="entry name" value="PolyA_pol_arg_C_dom"/>
</dbReference>
<sequence>MLTTEEQLVIYNAFDKSITVNKISKHAVSIIRTLQSKNFSAYVVGGAVRDLIIGLKPKDFDIVTDAKPYEIKTIFPKSQVIGRRFQLVHVKKGGDFYEVSTFRSNVSKNYICKPNSPKKNNHKKYSTDDSEFGTIHEDAFRRDLTINALYYDPVKEQVYDFNGGIKDLLDKRITVIGPPEIRFTEDPVRILRIIRIAAKLNFQIPSDIEKHIYSKFHLIKDVSKSRLFDESLKMFLHGQGLASYELIRRFNGLKYLVHLSKNNRINETSNQLFEVMLKSTDLRVKQKKYVSPHFLFAVLLWPNLLNHVSKLEKERSVVRKLMSISSKTVLAKQASIISIPKRYLFKIIDIWNLQIPLVERRKKDHQFITNHPCFRAAYDLILLRETIGEKLNDAGRWWTEYQNGNKCEQAKLLDEEAFNEKNYKLNTHFYE</sequence>
<dbReference type="GO" id="GO:0006397">
    <property type="term" value="P:mRNA processing"/>
    <property type="evidence" value="ECO:0007669"/>
    <property type="project" value="UniProtKB-KW"/>
</dbReference>
<evidence type="ECO:0000256" key="7">
    <source>
        <dbReference type="RuleBase" id="RU003953"/>
    </source>
</evidence>
<feature type="domain" description="tRNA nucleotidyltransferase/poly(A) polymerase RNA and SrmB- binding" evidence="10">
    <location>
        <begin position="201"/>
        <end position="256"/>
    </location>
</feature>
<dbReference type="GO" id="GO:1990817">
    <property type="term" value="F:poly(A) RNA polymerase activity"/>
    <property type="evidence" value="ECO:0007669"/>
    <property type="project" value="UniProtKB-EC"/>
</dbReference>
<dbReference type="GO" id="GO:0003723">
    <property type="term" value="F:RNA binding"/>
    <property type="evidence" value="ECO:0007669"/>
    <property type="project" value="UniProtKB-KW"/>
</dbReference>
<keyword evidence="11" id="KW-0548">Nucleotidyltransferase</keyword>
<name>A0A520LNH1_9GAMM</name>
<keyword evidence="6" id="KW-0804">Transcription</keyword>
<evidence type="ECO:0000313" key="12">
    <source>
        <dbReference type="Proteomes" id="UP000318148"/>
    </source>
</evidence>
<evidence type="ECO:0000313" key="11">
    <source>
        <dbReference type="EMBL" id="RZO08008.1"/>
    </source>
</evidence>
<organism evidence="11 12">
    <name type="scientific">SAR92 clade bacterium</name>
    <dbReference type="NCBI Taxonomy" id="2315479"/>
    <lineage>
        <taxon>Bacteria</taxon>
        <taxon>Pseudomonadati</taxon>
        <taxon>Pseudomonadota</taxon>
        <taxon>Gammaproteobacteria</taxon>
        <taxon>Cellvibrionales</taxon>
        <taxon>Porticoccaceae</taxon>
        <taxon>SAR92 clade</taxon>
    </lineage>
</organism>
<dbReference type="SUPFAM" id="SSF81301">
    <property type="entry name" value="Nucleotidyltransferase"/>
    <property type="match status" value="1"/>
</dbReference>
<evidence type="ECO:0000259" key="8">
    <source>
        <dbReference type="Pfam" id="PF01743"/>
    </source>
</evidence>
<dbReference type="Pfam" id="PF01743">
    <property type="entry name" value="PolyA_pol"/>
    <property type="match status" value="1"/>
</dbReference>
<dbReference type="InterPro" id="IPR043519">
    <property type="entry name" value="NT_sf"/>
</dbReference>
<evidence type="ECO:0000256" key="1">
    <source>
        <dbReference type="ARBA" id="ARBA00022664"/>
    </source>
</evidence>
<feature type="domain" description="Polymerase A arginine-rich C-terminal" evidence="9">
    <location>
        <begin position="325"/>
        <end position="420"/>
    </location>
</feature>
<dbReference type="Proteomes" id="UP000318148">
    <property type="component" value="Unassembled WGS sequence"/>
</dbReference>
<dbReference type="EMBL" id="SHBO01000007">
    <property type="protein sequence ID" value="RZO08008.1"/>
    <property type="molecule type" value="Genomic_DNA"/>
</dbReference>
<dbReference type="PANTHER" id="PTHR43051:SF1">
    <property type="entry name" value="POLYNUCLEOTIDE ADENYLYLTRANSFERASE FAMILY PROTEIN"/>
    <property type="match status" value="1"/>
</dbReference>
<dbReference type="Pfam" id="PF12627">
    <property type="entry name" value="PolyA_pol_RNAbd"/>
    <property type="match status" value="1"/>
</dbReference>
<dbReference type="EC" id="2.7.7.19" evidence="11"/>
<dbReference type="InterPro" id="IPR002646">
    <property type="entry name" value="PolA_pol_head_dom"/>
</dbReference>
<feature type="domain" description="Poly A polymerase head" evidence="8">
    <location>
        <begin position="41"/>
        <end position="173"/>
    </location>
</feature>
<dbReference type="InterPro" id="IPR032828">
    <property type="entry name" value="PolyA_RNA-bd"/>
</dbReference>
<keyword evidence="4" id="KW-0067">ATP-binding</keyword>
<evidence type="ECO:0000259" key="10">
    <source>
        <dbReference type="Pfam" id="PF12627"/>
    </source>
</evidence>
<dbReference type="CDD" id="cd05398">
    <property type="entry name" value="NT_ClassII-CCAase"/>
    <property type="match status" value="1"/>
</dbReference>
<evidence type="ECO:0000259" key="9">
    <source>
        <dbReference type="Pfam" id="PF12626"/>
    </source>
</evidence>
<evidence type="ECO:0000256" key="3">
    <source>
        <dbReference type="ARBA" id="ARBA00022741"/>
    </source>
</evidence>
<evidence type="ECO:0000256" key="6">
    <source>
        <dbReference type="ARBA" id="ARBA00023163"/>
    </source>
</evidence>
<keyword evidence="1" id="KW-0507">mRNA processing</keyword>
<evidence type="ECO:0000256" key="5">
    <source>
        <dbReference type="ARBA" id="ARBA00022884"/>
    </source>
</evidence>
<accession>A0A520LNH1</accession>
<evidence type="ECO:0000256" key="4">
    <source>
        <dbReference type="ARBA" id="ARBA00022840"/>
    </source>
</evidence>
<dbReference type="Gene3D" id="1.10.3090.10">
    <property type="entry name" value="cca-adding enzyme, domain 2"/>
    <property type="match status" value="1"/>
</dbReference>
<dbReference type="PANTHER" id="PTHR43051">
    <property type="entry name" value="POLYNUCLEOTIDE ADENYLYLTRANSFERASE FAMILY PROTEIN"/>
    <property type="match status" value="1"/>
</dbReference>
<proteinExistence type="inferred from homology"/>
<dbReference type="InterPro" id="IPR052191">
    <property type="entry name" value="tRNA_ntf/polyA_polymerase_I"/>
</dbReference>
<evidence type="ECO:0000256" key="2">
    <source>
        <dbReference type="ARBA" id="ARBA00022679"/>
    </source>
</evidence>
<dbReference type="InterPro" id="IPR010206">
    <property type="entry name" value="PolA_pol_I"/>
</dbReference>
<dbReference type="Pfam" id="PF12626">
    <property type="entry name" value="PolyA_pol_arg_C"/>
    <property type="match status" value="1"/>
</dbReference>
<gene>
    <name evidence="11" type="primary">pcnB</name>
    <name evidence="11" type="ORF">EVB02_01075</name>
</gene>
<protein>
    <submittedName>
        <fullName evidence="11">Polynucleotide adenylyltransferase PcnB</fullName>
        <ecNumber evidence="11">2.7.7.19</ecNumber>
    </submittedName>
</protein>
<keyword evidence="5 7" id="KW-0694">RNA-binding</keyword>
<dbReference type="NCBIfam" id="TIGR01942">
    <property type="entry name" value="pcnB"/>
    <property type="match status" value="1"/>
</dbReference>
<dbReference type="AlphaFoldDB" id="A0A520LNH1"/>